<dbReference type="InterPro" id="IPR023614">
    <property type="entry name" value="Porin_dom_sf"/>
</dbReference>
<feature type="coiled-coil region" evidence="1">
    <location>
        <begin position="48"/>
        <end position="89"/>
    </location>
</feature>
<sequence length="543" mass="61621">MAQRRRPIRDILVVLAVVSAFEVRAQQPSDAEASPASEPQGEVLDDRLRKLEAMNRAIVERLDRSERERLRSEDRYRSLESRYEDLLKRLDAKPDAAADALPDPLPPRPAFREPGRQPDDDRPRGLAEHARGGAFADRLLIGAFGEGFGLKTEDDEYQLRFRVLDQTDFKVFSPGNQIPASSGIYIPRVRIYFEGQLTRLFQYEVSIQRSVEGVWDLLDGNVDVNIDPRFKVKFGRTLVPYSYDWYDHLEQYFITPERSLFPLNFGLSRSAGLMAHGRLFEDRLQYAVGGFDGHLVGVADNNSTRDAVSYLNAKPFAQSERWPWLKNLNMGVSGYLGQQVRPQKPLPMRTSLQSSENDEAAQQATSLFLAFNEDVYLLGGHSALAAHVAWYVGGLSFEAEWQGGRDHYARAGSFQPVSVPVSGNHITASYFVTGEKVTDRSRVDPLRPFDPLRNGWGPGAFEPFARYSELRLGETVFKAGLADPNVWTNSIGMTDIGLNWYPTSFIKIYFDWQHAMYGTPVMLNKDLRSNVNDLFWIRGQLYY</sequence>
<keyword evidence="4" id="KW-1185">Reference proteome</keyword>
<protein>
    <recommendedName>
        <fullName evidence="5">Phosphate-selective porin O and P</fullName>
    </recommendedName>
</protein>
<dbReference type="Proteomes" id="UP000186309">
    <property type="component" value="Chromosome"/>
</dbReference>
<evidence type="ECO:0000313" key="4">
    <source>
        <dbReference type="Proteomes" id="UP000186309"/>
    </source>
</evidence>
<dbReference type="Pfam" id="PF07396">
    <property type="entry name" value="Porin_O_P"/>
    <property type="match status" value="1"/>
</dbReference>
<feature type="region of interest" description="Disordered" evidence="2">
    <location>
        <begin position="95"/>
        <end position="127"/>
    </location>
</feature>
<dbReference type="Gene3D" id="2.40.160.10">
    <property type="entry name" value="Porin"/>
    <property type="match status" value="1"/>
</dbReference>
<gene>
    <name evidence="3" type="ORF">BSF38_00782</name>
</gene>
<evidence type="ECO:0000256" key="2">
    <source>
        <dbReference type="SAM" id="MobiDB-lite"/>
    </source>
</evidence>
<dbReference type="OrthoDB" id="9807854at2"/>
<keyword evidence="1" id="KW-0175">Coiled coil</keyword>
<accession>A0A1U7CK93</accession>
<name>A0A1U7CK93_9BACT</name>
<organism evidence="3 4">
    <name type="scientific">Paludisphaera borealis</name>
    <dbReference type="NCBI Taxonomy" id="1387353"/>
    <lineage>
        <taxon>Bacteria</taxon>
        <taxon>Pseudomonadati</taxon>
        <taxon>Planctomycetota</taxon>
        <taxon>Planctomycetia</taxon>
        <taxon>Isosphaerales</taxon>
        <taxon>Isosphaeraceae</taxon>
        <taxon>Paludisphaera</taxon>
    </lineage>
</organism>
<evidence type="ECO:0000313" key="3">
    <source>
        <dbReference type="EMBL" id="APW59360.1"/>
    </source>
</evidence>
<dbReference type="KEGG" id="pbor:BSF38_00782"/>
<proteinExistence type="predicted"/>
<dbReference type="STRING" id="1387353.BSF38_00782"/>
<feature type="compositionally biased region" description="Basic and acidic residues" evidence="2">
    <location>
        <begin position="110"/>
        <end position="127"/>
    </location>
</feature>
<evidence type="ECO:0000256" key="1">
    <source>
        <dbReference type="SAM" id="Coils"/>
    </source>
</evidence>
<dbReference type="InterPro" id="IPR010870">
    <property type="entry name" value="Porin_O/P"/>
</dbReference>
<dbReference type="RefSeq" id="WP_083712677.1">
    <property type="nucleotide sequence ID" value="NZ_CP019082.1"/>
</dbReference>
<reference evidence="4" key="1">
    <citation type="submission" date="2016-12" db="EMBL/GenBank/DDBJ databases">
        <title>Comparative genomics of four Isosphaeraceae planctomycetes: a common pool of plasmids and glycoside hydrolase genes.</title>
        <authorList>
            <person name="Ivanova A."/>
        </authorList>
    </citation>
    <scope>NUCLEOTIDE SEQUENCE [LARGE SCALE GENOMIC DNA]</scope>
    <source>
        <strain evidence="4">PX4</strain>
    </source>
</reference>
<feature type="region of interest" description="Disordered" evidence="2">
    <location>
        <begin position="25"/>
        <end position="44"/>
    </location>
</feature>
<dbReference type="AlphaFoldDB" id="A0A1U7CK93"/>
<dbReference type="EMBL" id="CP019082">
    <property type="protein sequence ID" value="APW59360.1"/>
    <property type="molecule type" value="Genomic_DNA"/>
</dbReference>
<evidence type="ECO:0008006" key="5">
    <source>
        <dbReference type="Google" id="ProtNLM"/>
    </source>
</evidence>